<feature type="coiled-coil region" evidence="1">
    <location>
        <begin position="1"/>
        <end position="35"/>
    </location>
</feature>
<evidence type="ECO:0000256" key="1">
    <source>
        <dbReference type="SAM" id="Coils"/>
    </source>
</evidence>
<feature type="coiled-coil region" evidence="1">
    <location>
        <begin position="88"/>
        <end position="115"/>
    </location>
</feature>
<reference evidence="2" key="2">
    <citation type="submission" date="2013-05" db="EMBL/GenBank/DDBJ databases">
        <authorList>
            <person name="Carter J.-M."/>
            <person name="Baker S.C."/>
            <person name="Pink R."/>
            <person name="Carter D.R.F."/>
            <person name="Collins A."/>
            <person name="Tomlin J."/>
            <person name="Gibbs M."/>
            <person name="Breuker C.J."/>
        </authorList>
    </citation>
    <scope>NUCLEOTIDE SEQUENCE</scope>
    <source>
        <tissue evidence="2">Ovary</tissue>
    </source>
</reference>
<keyword evidence="1" id="KW-0175">Coiled coil</keyword>
<dbReference type="EMBL" id="GAIX01007991">
    <property type="protein sequence ID" value="JAA84569.1"/>
    <property type="molecule type" value="Transcribed_RNA"/>
</dbReference>
<name>S4P3P6_9NEOP</name>
<organism evidence="2">
    <name type="scientific">Pararge aegeria</name>
    <name type="common">speckled wood butterfly</name>
    <dbReference type="NCBI Taxonomy" id="116150"/>
    <lineage>
        <taxon>Eukaryota</taxon>
        <taxon>Metazoa</taxon>
        <taxon>Ecdysozoa</taxon>
        <taxon>Arthropoda</taxon>
        <taxon>Hexapoda</taxon>
        <taxon>Insecta</taxon>
        <taxon>Pterygota</taxon>
        <taxon>Neoptera</taxon>
        <taxon>Endopterygota</taxon>
        <taxon>Lepidoptera</taxon>
        <taxon>Glossata</taxon>
        <taxon>Ditrysia</taxon>
        <taxon>Papilionoidea</taxon>
        <taxon>Nymphalidae</taxon>
        <taxon>Satyrinae</taxon>
        <taxon>Satyrini</taxon>
        <taxon>Parargina</taxon>
        <taxon>Pararge</taxon>
    </lineage>
</organism>
<feature type="non-terminal residue" evidence="2">
    <location>
        <position position="121"/>
    </location>
</feature>
<reference evidence="2" key="1">
    <citation type="journal article" date="2013" name="BMC Genomics">
        <title>Unscrambling butterfly oogenesis.</title>
        <authorList>
            <person name="Carter J.M."/>
            <person name="Baker S.C."/>
            <person name="Pink R."/>
            <person name="Carter D.R."/>
            <person name="Collins A."/>
            <person name="Tomlin J."/>
            <person name="Gibbs M."/>
            <person name="Breuker C.J."/>
        </authorList>
    </citation>
    <scope>NUCLEOTIDE SEQUENCE</scope>
    <source>
        <tissue evidence="2">Ovary</tissue>
    </source>
</reference>
<dbReference type="AlphaFoldDB" id="S4P3P6"/>
<proteinExistence type="predicted"/>
<sequence>MQSLKDSEKEANSKISILNDELDNIKTKLLTAEGKQTEANSKVSILSGELEDLRIKLAMSVKEQNIKEVQDFNAVALAEKCSTMEEYCFNLKNNMDDSYKKIQQLELEKEELKDDISKYES</sequence>
<protein>
    <submittedName>
        <fullName evidence="2">Uncharacterized protein</fullName>
    </submittedName>
</protein>
<evidence type="ECO:0000313" key="2">
    <source>
        <dbReference type="EMBL" id="JAA84569.1"/>
    </source>
</evidence>
<accession>S4P3P6</accession>